<dbReference type="Pfam" id="PF01037">
    <property type="entry name" value="AsnC_trans_reg"/>
    <property type="match status" value="1"/>
</dbReference>
<dbReference type="PROSITE" id="PS50956">
    <property type="entry name" value="HTH_ASNC_2"/>
    <property type="match status" value="1"/>
</dbReference>
<dbReference type="PANTHER" id="PTHR30154:SF34">
    <property type="entry name" value="TRANSCRIPTIONAL REGULATOR AZLB"/>
    <property type="match status" value="1"/>
</dbReference>
<evidence type="ECO:0000313" key="6">
    <source>
        <dbReference type="Proteomes" id="UP000094580"/>
    </source>
</evidence>
<dbReference type="InterPro" id="IPR036388">
    <property type="entry name" value="WH-like_DNA-bd_sf"/>
</dbReference>
<organism evidence="5 6">
    <name type="scientific">Gottfriedia luciferensis</name>
    <dbReference type="NCBI Taxonomy" id="178774"/>
    <lineage>
        <taxon>Bacteria</taxon>
        <taxon>Bacillati</taxon>
        <taxon>Bacillota</taxon>
        <taxon>Bacilli</taxon>
        <taxon>Bacillales</taxon>
        <taxon>Bacillaceae</taxon>
        <taxon>Gottfriedia</taxon>
    </lineage>
</organism>
<dbReference type="EMBL" id="MDKC01000034">
    <property type="protein sequence ID" value="ODG90490.1"/>
    <property type="molecule type" value="Genomic_DNA"/>
</dbReference>
<dbReference type="PROSITE" id="PS00519">
    <property type="entry name" value="HTH_ASNC_1"/>
    <property type="match status" value="1"/>
</dbReference>
<dbReference type="InterPro" id="IPR000485">
    <property type="entry name" value="AsnC-type_HTH_dom"/>
</dbReference>
<accession>A0ABX2ZP34</accession>
<dbReference type="InterPro" id="IPR019885">
    <property type="entry name" value="Tscrpt_reg_HTH_AsnC-type_CS"/>
</dbReference>
<keyword evidence="1" id="KW-0805">Transcription regulation</keyword>
<dbReference type="Gene3D" id="3.30.70.920">
    <property type="match status" value="1"/>
</dbReference>
<sequence>MKLTDIDKKILEMLTKNGRMSYADIGKELNLSRVSIRERVNQLIKNGVIERFSVVINSEKIGKGVSAFFEVDCEPAYLVVVAEALADNPVVASCYQMTGPSTLHMHVLVDDFVSLEQFINNELYALEGITRVESHILLRRFKSRNGLKL</sequence>
<dbReference type="PANTHER" id="PTHR30154">
    <property type="entry name" value="LEUCINE-RESPONSIVE REGULATORY PROTEIN"/>
    <property type="match status" value="1"/>
</dbReference>
<evidence type="ECO:0000259" key="4">
    <source>
        <dbReference type="PROSITE" id="PS50956"/>
    </source>
</evidence>
<keyword evidence="3" id="KW-0804">Transcription</keyword>
<gene>
    <name evidence="5" type="ORF">BED47_11480</name>
</gene>
<dbReference type="RefSeq" id="WP_069034904.1">
    <property type="nucleotide sequence ID" value="NZ_MDKC01000034.1"/>
</dbReference>
<keyword evidence="6" id="KW-1185">Reference proteome</keyword>
<evidence type="ECO:0000256" key="3">
    <source>
        <dbReference type="ARBA" id="ARBA00023163"/>
    </source>
</evidence>
<dbReference type="Pfam" id="PF13412">
    <property type="entry name" value="HTH_24"/>
    <property type="match status" value="1"/>
</dbReference>
<dbReference type="InterPro" id="IPR019887">
    <property type="entry name" value="Tscrpt_reg_AsnC/Lrp_C"/>
</dbReference>
<dbReference type="SUPFAM" id="SSF46785">
    <property type="entry name" value="Winged helix' DNA-binding domain"/>
    <property type="match status" value="1"/>
</dbReference>
<feature type="domain" description="HTH asnC-type" evidence="4">
    <location>
        <begin position="3"/>
        <end position="64"/>
    </location>
</feature>
<evidence type="ECO:0000256" key="1">
    <source>
        <dbReference type="ARBA" id="ARBA00023015"/>
    </source>
</evidence>
<proteinExistence type="predicted"/>
<evidence type="ECO:0000256" key="2">
    <source>
        <dbReference type="ARBA" id="ARBA00023125"/>
    </source>
</evidence>
<dbReference type="InterPro" id="IPR011008">
    <property type="entry name" value="Dimeric_a/b-barrel"/>
</dbReference>
<comment type="caution">
    <text evidence="5">The sequence shown here is derived from an EMBL/GenBank/DDBJ whole genome shotgun (WGS) entry which is preliminary data.</text>
</comment>
<evidence type="ECO:0000313" key="5">
    <source>
        <dbReference type="EMBL" id="ODG90490.1"/>
    </source>
</evidence>
<dbReference type="Gene3D" id="1.10.10.10">
    <property type="entry name" value="Winged helix-like DNA-binding domain superfamily/Winged helix DNA-binding domain"/>
    <property type="match status" value="1"/>
</dbReference>
<dbReference type="InterPro" id="IPR036390">
    <property type="entry name" value="WH_DNA-bd_sf"/>
</dbReference>
<keyword evidence="2" id="KW-0238">DNA-binding</keyword>
<dbReference type="SUPFAM" id="SSF54909">
    <property type="entry name" value="Dimeric alpha+beta barrel"/>
    <property type="match status" value="1"/>
</dbReference>
<dbReference type="InterPro" id="IPR019888">
    <property type="entry name" value="Tscrpt_reg_AsnC-like"/>
</dbReference>
<dbReference type="PRINTS" id="PR00033">
    <property type="entry name" value="HTHASNC"/>
</dbReference>
<name>A0ABX2ZP34_9BACI</name>
<dbReference type="SMART" id="SM00344">
    <property type="entry name" value="HTH_ASNC"/>
    <property type="match status" value="1"/>
</dbReference>
<reference evidence="5 6" key="1">
    <citation type="submission" date="2016-07" db="EMBL/GenBank/DDBJ databases">
        <authorList>
            <person name="Townsley L."/>
            <person name="Shank E.A."/>
        </authorList>
    </citation>
    <scope>NUCLEOTIDE SEQUENCE [LARGE SCALE GENOMIC DNA]</scope>
    <source>
        <strain evidence="5 6">CH01</strain>
    </source>
</reference>
<dbReference type="Proteomes" id="UP000094580">
    <property type="component" value="Unassembled WGS sequence"/>
</dbReference>
<protein>
    <submittedName>
        <fullName evidence="5">AsnC family transcriptional regulator</fullName>
    </submittedName>
</protein>